<comment type="subcellular location">
    <subcellularLocation>
        <location evidence="1">Membrane</location>
        <topology evidence="1">Multi-pass membrane protein</topology>
    </subcellularLocation>
</comment>
<evidence type="ECO:0000256" key="5">
    <source>
        <dbReference type="SAM" id="MobiDB-lite"/>
    </source>
</evidence>
<dbReference type="GO" id="GO:0005886">
    <property type="term" value="C:plasma membrane"/>
    <property type="evidence" value="ECO:0007669"/>
    <property type="project" value="TreeGrafter"/>
</dbReference>
<gene>
    <name evidence="7" type="ORF">BN1708_009209</name>
</gene>
<protein>
    <recommendedName>
        <fullName evidence="9">Major facilitator superfamily (MFS) profile domain-containing protein</fullName>
    </recommendedName>
</protein>
<evidence type="ECO:0000313" key="7">
    <source>
        <dbReference type="EMBL" id="CRJ87105.1"/>
    </source>
</evidence>
<feature type="region of interest" description="Disordered" evidence="5">
    <location>
        <begin position="1"/>
        <end position="61"/>
    </location>
</feature>
<evidence type="ECO:0000256" key="6">
    <source>
        <dbReference type="SAM" id="Phobius"/>
    </source>
</evidence>
<dbReference type="GO" id="GO:0022857">
    <property type="term" value="F:transmembrane transporter activity"/>
    <property type="evidence" value="ECO:0007669"/>
    <property type="project" value="InterPro"/>
</dbReference>
<dbReference type="AlphaFoldDB" id="A0A0G4KEL6"/>
<feature type="compositionally biased region" description="Basic and acidic residues" evidence="5">
    <location>
        <begin position="39"/>
        <end position="61"/>
    </location>
</feature>
<keyword evidence="3 6" id="KW-1133">Transmembrane helix</keyword>
<feature type="transmembrane region" description="Helical" evidence="6">
    <location>
        <begin position="402"/>
        <end position="424"/>
    </location>
</feature>
<evidence type="ECO:0000256" key="4">
    <source>
        <dbReference type="ARBA" id="ARBA00023136"/>
    </source>
</evidence>
<sequence length="605" mass="66611">MSARPEEDMAGQPGPALGHAMSHTGADEKAAAKDSAAIADDRSGDEKQDKPKGEESDVEYDTKEKQYGVEKIRAITSAWSYKALVVMYIIIYITSYTHSMQQQLSRNLTPYVTSEFQRHGLTATTGIVSGLMYGVTQLPLAKILNIFGRMEGYLLCHILCSVGLIMMALCRNVETYAAAQVFWTVGSGGIGYIHTVLISDFTSLRNRMIIFALNSTAYIGNAFAGPIVAELFYEHSTFRWAFGSFAIIFPFFGALICIMLWYNLNQAKKQGIELVSPVSVRTWKESCRYYFEEFDVIGMLLLVTGFSLFLLPFSLVSYAPNGWKTGYIIAMIILGPLLLATFGFWEKKYASVPLVPWVNLKDRTIIGACGVAGALFLSFNAWDSFFSSYLQVVHQRSISQAGFILNIYTIASCTWGPIVGVLIRQTNHYKWIAVAAVPVAALATGLLIHFRQPDSYIGYIIMCQILKSVSAGTIIICEQLAVMSVVSHNEVTVMLALIGLASSVGRAVGSAISGGIWTNQMPGKIEHYLPESAKANATTIYGDLRVQLSYEWGSEIREAIVTAYGDVQRNMVIAGAALMPIAFACVLLWRNVNVAKFKQTEGKIF</sequence>
<dbReference type="InterPro" id="IPR036259">
    <property type="entry name" value="MFS_trans_sf"/>
</dbReference>
<feature type="transmembrane region" description="Helical" evidence="6">
    <location>
        <begin position="296"/>
        <end position="319"/>
    </location>
</feature>
<keyword evidence="2 6" id="KW-0812">Transmembrane</keyword>
<evidence type="ECO:0000313" key="8">
    <source>
        <dbReference type="Proteomes" id="UP000044602"/>
    </source>
</evidence>
<dbReference type="SUPFAM" id="SSF103473">
    <property type="entry name" value="MFS general substrate transporter"/>
    <property type="match status" value="2"/>
</dbReference>
<organism evidence="7 8">
    <name type="scientific">Verticillium longisporum</name>
    <name type="common">Verticillium dahliae var. longisporum</name>
    <dbReference type="NCBI Taxonomy" id="100787"/>
    <lineage>
        <taxon>Eukaryota</taxon>
        <taxon>Fungi</taxon>
        <taxon>Dikarya</taxon>
        <taxon>Ascomycota</taxon>
        <taxon>Pezizomycotina</taxon>
        <taxon>Sordariomycetes</taxon>
        <taxon>Hypocreomycetidae</taxon>
        <taxon>Glomerellales</taxon>
        <taxon>Plectosphaerellaceae</taxon>
        <taxon>Verticillium</taxon>
    </lineage>
</organism>
<feature type="transmembrane region" description="Helical" evidence="6">
    <location>
        <begin position="79"/>
        <end position="99"/>
    </location>
</feature>
<feature type="transmembrane region" description="Helical" evidence="6">
    <location>
        <begin position="240"/>
        <end position="262"/>
    </location>
</feature>
<feature type="transmembrane region" description="Helical" evidence="6">
    <location>
        <begin position="365"/>
        <end position="382"/>
    </location>
</feature>
<dbReference type="Pfam" id="PF07690">
    <property type="entry name" value="MFS_1"/>
    <property type="match status" value="1"/>
</dbReference>
<proteinExistence type="predicted"/>
<dbReference type="InterPro" id="IPR011701">
    <property type="entry name" value="MFS"/>
</dbReference>
<dbReference type="Proteomes" id="UP000044602">
    <property type="component" value="Unassembled WGS sequence"/>
</dbReference>
<feature type="transmembrane region" description="Helical" evidence="6">
    <location>
        <begin position="325"/>
        <end position="345"/>
    </location>
</feature>
<dbReference type="PANTHER" id="PTHR23501">
    <property type="entry name" value="MAJOR FACILITATOR SUPERFAMILY"/>
    <property type="match status" value="1"/>
</dbReference>
<dbReference type="Gene3D" id="1.20.1250.20">
    <property type="entry name" value="MFS general substrate transporter like domains"/>
    <property type="match status" value="2"/>
</dbReference>
<keyword evidence="8" id="KW-1185">Reference proteome</keyword>
<evidence type="ECO:0000256" key="2">
    <source>
        <dbReference type="ARBA" id="ARBA00022692"/>
    </source>
</evidence>
<evidence type="ECO:0008006" key="9">
    <source>
        <dbReference type="Google" id="ProtNLM"/>
    </source>
</evidence>
<feature type="transmembrane region" description="Helical" evidence="6">
    <location>
        <begin position="209"/>
        <end position="228"/>
    </location>
</feature>
<evidence type="ECO:0000256" key="1">
    <source>
        <dbReference type="ARBA" id="ARBA00004141"/>
    </source>
</evidence>
<keyword evidence="4 6" id="KW-0472">Membrane</keyword>
<evidence type="ECO:0000256" key="3">
    <source>
        <dbReference type="ARBA" id="ARBA00022989"/>
    </source>
</evidence>
<feature type="transmembrane region" description="Helical" evidence="6">
    <location>
        <begin position="152"/>
        <end position="169"/>
    </location>
</feature>
<feature type="transmembrane region" description="Helical" evidence="6">
    <location>
        <begin position="119"/>
        <end position="140"/>
    </location>
</feature>
<feature type="transmembrane region" description="Helical" evidence="6">
    <location>
        <begin position="431"/>
        <end position="450"/>
    </location>
</feature>
<name>A0A0G4KEL6_VERLO</name>
<feature type="transmembrane region" description="Helical" evidence="6">
    <location>
        <begin position="493"/>
        <end position="517"/>
    </location>
</feature>
<dbReference type="EMBL" id="CVQH01000558">
    <property type="protein sequence ID" value="CRJ87105.1"/>
    <property type="molecule type" value="Genomic_DNA"/>
</dbReference>
<dbReference type="PANTHER" id="PTHR23501:SF107">
    <property type="entry name" value="TRANSPORTER, PUTATIVE (AFU_ORTHOLOGUE AFUA_7G04730)-RELATED"/>
    <property type="match status" value="1"/>
</dbReference>
<feature type="transmembrane region" description="Helical" evidence="6">
    <location>
        <begin position="175"/>
        <end position="197"/>
    </location>
</feature>
<reference evidence="7 8" key="1">
    <citation type="submission" date="2015-05" db="EMBL/GenBank/DDBJ databases">
        <authorList>
            <person name="Wang D.B."/>
            <person name="Wang M."/>
        </authorList>
    </citation>
    <scope>NUCLEOTIDE SEQUENCE [LARGE SCALE GENOMIC DNA]</scope>
    <source>
        <strain evidence="7">VL1</strain>
    </source>
</reference>
<feature type="transmembrane region" description="Helical" evidence="6">
    <location>
        <begin position="571"/>
        <end position="589"/>
    </location>
</feature>
<accession>A0A0G4KEL6</accession>
<feature type="transmembrane region" description="Helical" evidence="6">
    <location>
        <begin position="456"/>
        <end position="481"/>
    </location>
</feature>